<dbReference type="Pfam" id="PF23559">
    <property type="entry name" value="WHD_DRP"/>
    <property type="match status" value="1"/>
</dbReference>
<evidence type="ECO:0000256" key="3">
    <source>
        <dbReference type="ARBA" id="ARBA00022821"/>
    </source>
</evidence>
<dbReference type="InterPro" id="IPR032675">
    <property type="entry name" value="LRR_dom_sf"/>
</dbReference>
<feature type="domain" description="Disease resistance N-terminal" evidence="5">
    <location>
        <begin position="28"/>
        <end position="114"/>
    </location>
</feature>
<dbReference type="Gene3D" id="1.10.10.10">
    <property type="entry name" value="Winged helix-like DNA-binding domain superfamily/Winged helix DNA-binding domain"/>
    <property type="match status" value="1"/>
</dbReference>
<dbReference type="Gene3D" id="1.10.8.430">
    <property type="entry name" value="Helical domain of apoptotic protease-activating factors"/>
    <property type="match status" value="1"/>
</dbReference>
<proteinExistence type="predicted"/>
<dbReference type="InterPro" id="IPR055414">
    <property type="entry name" value="LRR_R13L4/SHOC2-like"/>
</dbReference>
<dbReference type="Pfam" id="PF18052">
    <property type="entry name" value="Rx_N"/>
    <property type="match status" value="1"/>
</dbReference>
<evidence type="ECO:0000259" key="7">
    <source>
        <dbReference type="Pfam" id="PF23598"/>
    </source>
</evidence>
<dbReference type="EMBL" id="ASHM01012037">
    <property type="protein sequence ID" value="PNX93998.1"/>
    <property type="molecule type" value="Genomic_DNA"/>
</dbReference>
<gene>
    <name evidence="8" type="ORF">L195_g017163</name>
</gene>
<dbReference type="Pfam" id="PF23598">
    <property type="entry name" value="LRR_14"/>
    <property type="match status" value="1"/>
</dbReference>
<reference evidence="8 9" key="2">
    <citation type="journal article" date="2017" name="Front. Plant Sci.">
        <title>Gene Classification and Mining of Molecular Markers Useful in Red Clover (Trifolium pratense) Breeding.</title>
        <authorList>
            <person name="Istvanek J."/>
            <person name="Dluhosova J."/>
            <person name="Dluhos P."/>
            <person name="Patkova L."/>
            <person name="Nedelnik J."/>
            <person name="Repkova J."/>
        </authorList>
    </citation>
    <scope>NUCLEOTIDE SEQUENCE [LARGE SCALE GENOMIC DNA]</scope>
    <source>
        <strain evidence="9">cv. Tatra</strain>
        <tissue evidence="8">Young leaves</tissue>
    </source>
</reference>
<dbReference type="PANTHER" id="PTHR23155">
    <property type="entry name" value="DISEASE RESISTANCE PROTEIN RP"/>
    <property type="match status" value="1"/>
</dbReference>
<evidence type="ECO:0000259" key="6">
    <source>
        <dbReference type="Pfam" id="PF23559"/>
    </source>
</evidence>
<evidence type="ECO:0000259" key="5">
    <source>
        <dbReference type="Pfam" id="PF18052"/>
    </source>
</evidence>
<keyword evidence="2" id="KW-0547">Nucleotide-binding</keyword>
<keyword evidence="3" id="KW-0611">Plant defense</keyword>
<keyword evidence="1" id="KW-0677">Repeat</keyword>
<dbReference type="GO" id="GO:0098542">
    <property type="term" value="P:defense response to other organism"/>
    <property type="evidence" value="ECO:0007669"/>
    <property type="project" value="TreeGrafter"/>
</dbReference>
<feature type="domain" description="Disease resistance protein winged helix" evidence="6">
    <location>
        <begin position="461"/>
        <end position="532"/>
    </location>
</feature>
<dbReference type="AlphaFoldDB" id="A0A2K3MT45"/>
<dbReference type="InterPro" id="IPR027417">
    <property type="entry name" value="P-loop_NTPase"/>
</dbReference>
<dbReference type="FunFam" id="1.10.10.10:FF:000322">
    <property type="entry name" value="Probable disease resistance protein At1g63360"/>
    <property type="match status" value="1"/>
</dbReference>
<protein>
    <submittedName>
        <fullName evidence="8">Disease resistance protein rpm1-like</fullName>
    </submittedName>
</protein>
<dbReference type="Pfam" id="PF00931">
    <property type="entry name" value="NB-ARC"/>
    <property type="match status" value="1"/>
</dbReference>
<organism evidence="8 9">
    <name type="scientific">Trifolium pratense</name>
    <name type="common">Red clover</name>
    <dbReference type="NCBI Taxonomy" id="57577"/>
    <lineage>
        <taxon>Eukaryota</taxon>
        <taxon>Viridiplantae</taxon>
        <taxon>Streptophyta</taxon>
        <taxon>Embryophyta</taxon>
        <taxon>Tracheophyta</taxon>
        <taxon>Spermatophyta</taxon>
        <taxon>Magnoliopsida</taxon>
        <taxon>eudicotyledons</taxon>
        <taxon>Gunneridae</taxon>
        <taxon>Pentapetalae</taxon>
        <taxon>rosids</taxon>
        <taxon>fabids</taxon>
        <taxon>Fabales</taxon>
        <taxon>Fabaceae</taxon>
        <taxon>Papilionoideae</taxon>
        <taxon>50 kb inversion clade</taxon>
        <taxon>NPAAA clade</taxon>
        <taxon>Hologalegina</taxon>
        <taxon>IRL clade</taxon>
        <taxon>Trifolieae</taxon>
        <taxon>Trifolium</taxon>
    </lineage>
</organism>
<sequence>MCDPCASIFSCARENLLPLARKHLFPLALDHLLPILKEGVNMIRGIPNDEIAQMKHELETIEEFIHQADKMADAEGDHPSDDGIGTREKIKQLIEASFRIQDIIDEYIIREEQQFPDPGCAAGASDYVKTKFLRLQIAHDIHSIKSQINEMKETCFETDHEGSSSFVTNLNDATSLQNLRDDPFYLDEADVVGFEKPRGILIDYMVKGRKELTAVSVVAMGGQGKTTLAKKVFDSKEVMGHFEFRVWITVSQSYDIEELLRYMLKELCKQQNVHPEIIHEMKIHEMNRRPLVEKVRNYLQQKRYVVVFDDVWSLNFWGDIKLAMIDNKKGCRILITTRTMDVATSCRESCFVEIHELKGLNDEHSLKLFNKKAFHDLIGRCPENLVAISSKIVKKCDGLPLAIVVTGGLLSCKNRSYVDWYKFSENMNLELNKDSKINKLLALSYHDLPYNIKSCFLYFGLYPEDCIVPSKMLTLQWIAEGFVKEDRGRTLEEVAEGYLTMLIHRSLVQVVSITIDGRAKSCRVHDLVHAMILKKCEDLSFCKNISEDKQSSLTGMARRLSIADSSDNLMESIENSQVRSLIVYKPKKISLSFVRRIPTKYRRLKMLNIDDDRLHDVPEDLQCLSHLKYFRFRNGRGDDMSFRLPESIGMMGNLETLDLADAYYYEPMPKEICMLRKLRHFIGEQLDLIPLKDGIGGMTSLQTLPKVYFSPFRAERDNEVVELIQELGKLKQLRGLVLLNVKEEHMSVISSSINEMQQLEMLHITKINEDTFIDLDLNSPQPMLSIVKLDGRMSKKFPEWISKLQNLTELRVQLVDSMQMDDAMKLLKSMPSLLSLSISYRYDQIGVVERLHFQDGSFKNLKELYIGFFLALRYILIDEGALGSLKELQLYYIPKLMSLPTGIQHLSKLEVLSYSYPNEEFEESIALEERKEHSIFKHVLLKELLPPDINLNNALFRLFE</sequence>
<dbReference type="Gene3D" id="3.80.10.10">
    <property type="entry name" value="Ribonuclease Inhibitor"/>
    <property type="match status" value="1"/>
</dbReference>
<dbReference type="STRING" id="57577.A0A2K3MT45"/>
<dbReference type="Gene3D" id="1.20.5.4130">
    <property type="match status" value="1"/>
</dbReference>
<comment type="caution">
    <text evidence="8">The sequence shown here is derived from an EMBL/GenBank/DDBJ whole genome shotgun (WGS) entry which is preliminary data.</text>
</comment>
<dbReference type="SUPFAM" id="SSF52540">
    <property type="entry name" value="P-loop containing nucleoside triphosphate hydrolases"/>
    <property type="match status" value="1"/>
</dbReference>
<evidence type="ECO:0000256" key="2">
    <source>
        <dbReference type="ARBA" id="ARBA00022741"/>
    </source>
</evidence>
<accession>A0A2K3MT45</accession>
<feature type="domain" description="Disease resistance R13L4/SHOC-2-like LRR" evidence="7">
    <location>
        <begin position="577"/>
        <end position="919"/>
    </location>
</feature>
<name>A0A2K3MT45_TRIPR</name>
<evidence type="ECO:0000313" key="9">
    <source>
        <dbReference type="Proteomes" id="UP000236291"/>
    </source>
</evidence>
<dbReference type="PANTHER" id="PTHR23155:SF1052">
    <property type="entry name" value="DISEASE RESISTANCE PROTEIN RPM1"/>
    <property type="match status" value="1"/>
</dbReference>
<dbReference type="Proteomes" id="UP000236291">
    <property type="component" value="Unassembled WGS sequence"/>
</dbReference>
<dbReference type="InterPro" id="IPR044974">
    <property type="entry name" value="Disease_R_plants"/>
</dbReference>
<dbReference type="InterPro" id="IPR042197">
    <property type="entry name" value="Apaf_helical"/>
</dbReference>
<dbReference type="PRINTS" id="PR00364">
    <property type="entry name" value="DISEASERSIST"/>
</dbReference>
<dbReference type="Gene3D" id="3.40.50.300">
    <property type="entry name" value="P-loop containing nucleotide triphosphate hydrolases"/>
    <property type="match status" value="1"/>
</dbReference>
<dbReference type="InterPro" id="IPR002182">
    <property type="entry name" value="NB-ARC"/>
</dbReference>
<feature type="domain" description="NB-ARC" evidence="4">
    <location>
        <begin position="203"/>
        <end position="375"/>
    </location>
</feature>
<reference evidence="8 9" key="1">
    <citation type="journal article" date="2014" name="Am. J. Bot.">
        <title>Genome assembly and annotation for red clover (Trifolium pratense; Fabaceae).</title>
        <authorList>
            <person name="Istvanek J."/>
            <person name="Jaros M."/>
            <person name="Krenek A."/>
            <person name="Repkova J."/>
        </authorList>
    </citation>
    <scope>NUCLEOTIDE SEQUENCE [LARGE SCALE GENOMIC DNA]</scope>
    <source>
        <strain evidence="9">cv. Tatra</strain>
        <tissue evidence="8">Young leaves</tissue>
    </source>
</reference>
<dbReference type="InterPro" id="IPR041118">
    <property type="entry name" value="Rx_N"/>
</dbReference>
<dbReference type="SUPFAM" id="SSF52058">
    <property type="entry name" value="L domain-like"/>
    <property type="match status" value="1"/>
</dbReference>
<evidence type="ECO:0000259" key="4">
    <source>
        <dbReference type="Pfam" id="PF00931"/>
    </source>
</evidence>
<evidence type="ECO:0000256" key="1">
    <source>
        <dbReference type="ARBA" id="ARBA00022737"/>
    </source>
</evidence>
<dbReference type="GO" id="GO:0043531">
    <property type="term" value="F:ADP binding"/>
    <property type="evidence" value="ECO:0007669"/>
    <property type="project" value="InterPro"/>
</dbReference>
<dbReference type="FunFam" id="3.40.50.300:FF:001091">
    <property type="entry name" value="Probable disease resistance protein At1g61300"/>
    <property type="match status" value="1"/>
</dbReference>
<evidence type="ECO:0000313" key="8">
    <source>
        <dbReference type="EMBL" id="PNX93998.1"/>
    </source>
</evidence>
<dbReference type="InterPro" id="IPR058922">
    <property type="entry name" value="WHD_DRP"/>
</dbReference>
<dbReference type="InterPro" id="IPR036388">
    <property type="entry name" value="WH-like_DNA-bd_sf"/>
</dbReference>